<evidence type="ECO:0000313" key="1">
    <source>
        <dbReference type="EMBL" id="KAB7785762.1"/>
    </source>
</evidence>
<sequence length="42" mass="4602">MGVGSRWAPISSAGDGFASMRRTAVIGPQRHPPRMNNHRRSV</sequence>
<reference evidence="1 2" key="1">
    <citation type="submission" date="2019-10" db="EMBL/GenBank/DDBJ databases">
        <title>Draft Genome Sequence of the Caffeine Degrading Methylotroph Methylorubrum populi PINKEL.</title>
        <authorList>
            <person name="Dawson S.C."/>
            <person name="Zhang X."/>
            <person name="Wright M.E."/>
            <person name="Sharma G."/>
            <person name="Langner J.T."/>
            <person name="Ditty J.L."/>
            <person name="Subuyuj G.A."/>
        </authorList>
    </citation>
    <scope>NUCLEOTIDE SEQUENCE [LARGE SCALE GENOMIC DNA]</scope>
    <source>
        <strain evidence="1 2">Pinkel</strain>
    </source>
</reference>
<evidence type="ECO:0000313" key="2">
    <source>
        <dbReference type="Proteomes" id="UP000469949"/>
    </source>
</evidence>
<dbReference type="Proteomes" id="UP000469949">
    <property type="component" value="Unassembled WGS sequence"/>
</dbReference>
<dbReference type="AlphaFoldDB" id="A0A833J759"/>
<accession>A0A833J759</accession>
<protein>
    <submittedName>
        <fullName evidence="1">Uncharacterized protein</fullName>
    </submittedName>
</protein>
<dbReference type="EMBL" id="WEKV01000008">
    <property type="protein sequence ID" value="KAB7785762.1"/>
    <property type="molecule type" value="Genomic_DNA"/>
</dbReference>
<proteinExistence type="predicted"/>
<gene>
    <name evidence="1" type="ORF">F8B43_1163</name>
</gene>
<name>A0A833J759_9HYPH</name>
<comment type="caution">
    <text evidence="1">The sequence shown here is derived from an EMBL/GenBank/DDBJ whole genome shotgun (WGS) entry which is preliminary data.</text>
</comment>
<organism evidence="1 2">
    <name type="scientific">Methylorubrum populi</name>
    <dbReference type="NCBI Taxonomy" id="223967"/>
    <lineage>
        <taxon>Bacteria</taxon>
        <taxon>Pseudomonadati</taxon>
        <taxon>Pseudomonadota</taxon>
        <taxon>Alphaproteobacteria</taxon>
        <taxon>Hyphomicrobiales</taxon>
        <taxon>Methylobacteriaceae</taxon>
        <taxon>Methylorubrum</taxon>
    </lineage>
</organism>